<dbReference type="Proteomes" id="UP000613011">
    <property type="component" value="Unassembled WGS sequence"/>
</dbReference>
<feature type="region of interest" description="Disordered" evidence="1">
    <location>
        <begin position="21"/>
        <end position="43"/>
    </location>
</feature>
<name>A0A937D6L5_9BURK</name>
<dbReference type="EMBL" id="JAEQNA010000001">
    <property type="protein sequence ID" value="MBL0419976.1"/>
    <property type="molecule type" value="Genomic_DNA"/>
</dbReference>
<evidence type="ECO:0000313" key="3">
    <source>
        <dbReference type="Proteomes" id="UP000613011"/>
    </source>
</evidence>
<comment type="caution">
    <text evidence="2">The sequence shown here is derived from an EMBL/GenBank/DDBJ whole genome shotgun (WGS) entry which is preliminary data.</text>
</comment>
<sequence length="307" mass="33463">MYLTPSLRPTVLPDEAAHPHVLPLEDAPSSRRPSVDRQDVSRPLSRRVSVSLGSSVEFDAERQVLPRPSVGLYRQMRRLDPHYDRGVRRMNWQKCGDGITNAAAASLATSLAAWNPAMGISVFSVVTAVETGIAIFTNARQAYELDLAEAYRSRGLPQPGARQQQIGRSLAASGGIDTLSSLLVVAGLAAGEELGPWFMFAMLAAYKLVQSNNSMAEVGQWRCRIRSSTADMTQQMLRNHQRYVDAVEMGMTTGIYSTCTMTAFVLLELLRGHDDEWFKWVAVSVALAGGVMSGLAKWSFSADAAPG</sequence>
<dbReference type="AlphaFoldDB" id="A0A937D6L5"/>
<evidence type="ECO:0000313" key="2">
    <source>
        <dbReference type="EMBL" id="MBL0419976.1"/>
    </source>
</evidence>
<evidence type="ECO:0000256" key="1">
    <source>
        <dbReference type="SAM" id="MobiDB-lite"/>
    </source>
</evidence>
<protein>
    <submittedName>
        <fullName evidence="2">Uncharacterized protein</fullName>
    </submittedName>
</protein>
<accession>A0A937D6L5</accession>
<gene>
    <name evidence="2" type="ORF">JI739_06415</name>
</gene>
<reference evidence="2" key="1">
    <citation type="submission" date="2021-01" db="EMBL/GenBank/DDBJ databases">
        <title>Ramlibacter sp. strain AW1 16S ribosomal RNA gene Genome sequencing and assembly.</title>
        <authorList>
            <person name="Kang M."/>
        </authorList>
    </citation>
    <scope>NUCLEOTIDE SEQUENCE</scope>
    <source>
        <strain evidence="2">AW1</strain>
    </source>
</reference>
<organism evidence="2 3">
    <name type="scientific">Ramlibacter aurantiacus</name>
    <dbReference type="NCBI Taxonomy" id="2801330"/>
    <lineage>
        <taxon>Bacteria</taxon>
        <taxon>Pseudomonadati</taxon>
        <taxon>Pseudomonadota</taxon>
        <taxon>Betaproteobacteria</taxon>
        <taxon>Burkholderiales</taxon>
        <taxon>Comamonadaceae</taxon>
        <taxon>Ramlibacter</taxon>
    </lineage>
</organism>
<keyword evidence="3" id="KW-1185">Reference proteome</keyword>
<dbReference type="RefSeq" id="WP_201682974.1">
    <property type="nucleotide sequence ID" value="NZ_JAEQNA010000001.1"/>
</dbReference>
<proteinExistence type="predicted"/>